<evidence type="ECO:0000313" key="1">
    <source>
        <dbReference type="EMBL" id="MBM4564281.1"/>
    </source>
</evidence>
<accession>A0A9Q2V039</accession>
<proteinExistence type="predicted"/>
<dbReference type="NCBIfam" id="NF047719">
    <property type="entry name" value="SCO6745_fam_HTH"/>
    <property type="match status" value="1"/>
</dbReference>
<evidence type="ECO:0000313" key="4">
    <source>
        <dbReference type="Proteomes" id="UP000808906"/>
    </source>
</evidence>
<dbReference type="Proteomes" id="UP000608063">
    <property type="component" value="Unassembled WGS sequence"/>
</dbReference>
<protein>
    <recommendedName>
        <fullName evidence="5">SalK</fullName>
    </recommendedName>
</protein>
<dbReference type="Pfam" id="PF21863">
    <property type="entry name" value="HTH_67"/>
    <property type="match status" value="1"/>
</dbReference>
<dbReference type="EMBL" id="WVBC01000001">
    <property type="protein sequence ID" value="NKT76989.1"/>
    <property type="molecule type" value="Genomic_DNA"/>
</dbReference>
<name>A0A9Q2V039_RHOHA</name>
<evidence type="ECO:0000313" key="2">
    <source>
        <dbReference type="EMBL" id="NKT76989.1"/>
    </source>
</evidence>
<dbReference type="EMBL" id="WUXR01000001">
    <property type="protein sequence ID" value="MBM4564281.1"/>
    <property type="molecule type" value="Genomic_DNA"/>
</dbReference>
<dbReference type="RefSeq" id="WP_084961943.1">
    <property type="nucleotide sequence ID" value="NZ_AP024181.1"/>
</dbReference>
<evidence type="ECO:0008006" key="5">
    <source>
        <dbReference type="Google" id="ProtNLM"/>
    </source>
</evidence>
<dbReference type="Proteomes" id="UP000603463">
    <property type="component" value="Unassembled WGS sequence"/>
</dbReference>
<organism evidence="1 4">
    <name type="scientific">Rhodococcus hoagii</name>
    <name type="common">Corynebacterium equii</name>
    <dbReference type="NCBI Taxonomy" id="43767"/>
    <lineage>
        <taxon>Bacteria</taxon>
        <taxon>Bacillati</taxon>
        <taxon>Actinomycetota</taxon>
        <taxon>Actinomycetes</taxon>
        <taxon>Mycobacteriales</taxon>
        <taxon>Nocardiaceae</taxon>
        <taxon>Prescottella</taxon>
    </lineage>
</organism>
<reference evidence="1" key="1">
    <citation type="submission" date="2019-11" db="EMBL/GenBank/DDBJ databases">
        <title>Spread of Macrolides and rifampicin resistant Rhodococcus equi in clinical isolates in the USA.</title>
        <authorList>
            <person name="Alvarez-Narvaez S."/>
            <person name="Huber L."/>
            <person name="Cohen N.D."/>
            <person name="Slovis N."/>
            <person name="Greiter M."/>
            <person name="Giguere S."/>
            <person name="Hart K."/>
        </authorList>
    </citation>
    <scope>NUCLEOTIDE SEQUENCE</scope>
    <source>
        <strain evidence="1">Lh_17</strain>
    </source>
</reference>
<dbReference type="Proteomes" id="UP000808906">
    <property type="component" value="Unassembled WGS sequence"/>
</dbReference>
<evidence type="ECO:0000313" key="3">
    <source>
        <dbReference type="EMBL" id="NKW42587.1"/>
    </source>
</evidence>
<dbReference type="InterPro" id="IPR054058">
    <property type="entry name" value="HTH_67"/>
</dbReference>
<reference evidence="2" key="2">
    <citation type="journal article" date="2020" name="Environ. Microbiol.">
        <title>The novel and transferable erm(51) gene confers Macrolides, Lincosamides, and Streptogramins B (MLSB) resistance to clonal Rhodococcus equi in the environment.</title>
        <authorList>
            <person name="Huber L."/>
            <person name="Giguere S."/>
            <person name="Slovis N.M."/>
            <person name="Alvarez-Narvaez S."/>
            <person name="Hart K.A."/>
            <person name="Greiter M."/>
            <person name="Morris E.R.A."/>
            <person name="Cohen N.D."/>
        </authorList>
    </citation>
    <scope>NUCLEOTIDE SEQUENCE</scope>
    <source>
        <strain evidence="2">Lh_116_1</strain>
        <strain evidence="3">Lh_16_1</strain>
    </source>
</reference>
<sequence>MDVHLAGRTARSLELLHSLAYFAPEVERELVGSGLEPGRMTYFAGRSAPMGAVSAGVVAAVFYNFNPSLISNVLPRAWTLADPAEIVKARYRGVDAAYRSLLGEKVIASQQMSEAAQLAAIAAQAIPGVDGRPLYAGYAALDWPDQPHLVLWHALTLLREYRGDGHVAALQTAGFGGLEALITHTAAGIGFRKSFAQSRRGWSSEDWASAAADLVDRELLTPDGELTVDGRELREVVEDLTDELGSAPWTELGEDGAARLAELATPWCRSVRDSGLFPESLFGPRYGESR</sequence>
<gene>
    <name evidence="1" type="ORF">GS441_02065</name>
    <name evidence="2" type="ORF">GS882_01920</name>
    <name evidence="3" type="ORF">GS947_13445</name>
</gene>
<comment type="caution">
    <text evidence="1">The sequence shown here is derived from an EMBL/GenBank/DDBJ whole genome shotgun (WGS) entry which is preliminary data.</text>
</comment>
<dbReference type="EMBL" id="WVDC01000005">
    <property type="protein sequence ID" value="NKW42587.1"/>
    <property type="molecule type" value="Genomic_DNA"/>
</dbReference>
<dbReference type="AlphaFoldDB" id="A0A9Q2V039"/>